<dbReference type="EMBL" id="CP036273">
    <property type="protein sequence ID" value="QDU22642.1"/>
    <property type="molecule type" value="Genomic_DNA"/>
</dbReference>
<sequence length="80" mass="9041">MTCTEFRALLTDHHGNELVAEVRTKFESHRVGCAHCEVFLESFTFTVKLTRRLPRPMPAGLEERLRAGVAKKMADEPAEA</sequence>
<dbReference type="RefSeq" id="WP_145242544.1">
    <property type="nucleotide sequence ID" value="NZ_CP036273.1"/>
</dbReference>
<accession>A0A517XYR0</accession>
<reference evidence="1 2" key="1">
    <citation type="submission" date="2019-02" db="EMBL/GenBank/DDBJ databases">
        <title>Deep-cultivation of Planctomycetes and their phenomic and genomic characterization uncovers novel biology.</title>
        <authorList>
            <person name="Wiegand S."/>
            <person name="Jogler M."/>
            <person name="Boedeker C."/>
            <person name="Pinto D."/>
            <person name="Vollmers J."/>
            <person name="Rivas-Marin E."/>
            <person name="Kohn T."/>
            <person name="Peeters S.H."/>
            <person name="Heuer A."/>
            <person name="Rast P."/>
            <person name="Oberbeckmann S."/>
            <person name="Bunk B."/>
            <person name="Jeske O."/>
            <person name="Meyerdierks A."/>
            <person name="Storesund J.E."/>
            <person name="Kallscheuer N."/>
            <person name="Luecker S."/>
            <person name="Lage O.M."/>
            <person name="Pohl T."/>
            <person name="Merkel B.J."/>
            <person name="Hornburger P."/>
            <person name="Mueller R.-W."/>
            <person name="Bruemmer F."/>
            <person name="Labrenz M."/>
            <person name="Spormann A.M."/>
            <person name="Op den Camp H."/>
            <person name="Overmann J."/>
            <person name="Amann R."/>
            <person name="Jetten M.S.M."/>
            <person name="Mascher T."/>
            <person name="Medema M.H."/>
            <person name="Devos D.P."/>
            <person name="Kaster A.-K."/>
            <person name="Ovreas L."/>
            <person name="Rohde M."/>
            <person name="Galperin M.Y."/>
            <person name="Jogler C."/>
        </authorList>
    </citation>
    <scope>NUCLEOTIDE SEQUENCE [LARGE SCALE GENOMIC DNA]</scope>
    <source>
        <strain evidence="1 2">ETA_A1</strain>
    </source>
</reference>
<keyword evidence="2" id="KW-1185">Reference proteome</keyword>
<dbReference type="OrthoDB" id="129419at2"/>
<evidence type="ECO:0000313" key="1">
    <source>
        <dbReference type="EMBL" id="QDU22642.1"/>
    </source>
</evidence>
<protein>
    <recommendedName>
        <fullName evidence="3">Zf-HC2 domain-containing protein</fullName>
    </recommendedName>
</protein>
<gene>
    <name evidence="1" type="ORF">ETAA1_46250</name>
</gene>
<evidence type="ECO:0008006" key="3">
    <source>
        <dbReference type="Google" id="ProtNLM"/>
    </source>
</evidence>
<proteinExistence type="predicted"/>
<name>A0A517XYR0_9BACT</name>
<organism evidence="1 2">
    <name type="scientific">Urbifossiella limnaea</name>
    <dbReference type="NCBI Taxonomy" id="2528023"/>
    <lineage>
        <taxon>Bacteria</taxon>
        <taxon>Pseudomonadati</taxon>
        <taxon>Planctomycetota</taxon>
        <taxon>Planctomycetia</taxon>
        <taxon>Gemmatales</taxon>
        <taxon>Gemmataceae</taxon>
        <taxon>Urbifossiella</taxon>
    </lineage>
</organism>
<dbReference type="AlphaFoldDB" id="A0A517XYR0"/>
<dbReference type="Proteomes" id="UP000319576">
    <property type="component" value="Chromosome"/>
</dbReference>
<dbReference type="KEGG" id="uli:ETAA1_46250"/>
<evidence type="ECO:0000313" key="2">
    <source>
        <dbReference type="Proteomes" id="UP000319576"/>
    </source>
</evidence>